<evidence type="ECO:0000313" key="5">
    <source>
        <dbReference type="EMBL" id="CAG9321784.1"/>
    </source>
</evidence>
<feature type="compositionally biased region" description="Polar residues" evidence="3">
    <location>
        <begin position="22"/>
        <end position="32"/>
    </location>
</feature>
<organism evidence="5 6">
    <name type="scientific">Blepharisma stoltei</name>
    <dbReference type="NCBI Taxonomy" id="1481888"/>
    <lineage>
        <taxon>Eukaryota</taxon>
        <taxon>Sar</taxon>
        <taxon>Alveolata</taxon>
        <taxon>Ciliophora</taxon>
        <taxon>Postciliodesmatophora</taxon>
        <taxon>Heterotrichea</taxon>
        <taxon>Heterotrichida</taxon>
        <taxon>Blepharismidae</taxon>
        <taxon>Blepharisma</taxon>
    </lineage>
</organism>
<name>A0AAU9J7M1_9CILI</name>
<accession>A0AAU9J7M1</accession>
<dbReference type="Proteomes" id="UP001162131">
    <property type="component" value="Unassembled WGS sequence"/>
</dbReference>
<proteinExistence type="predicted"/>
<feature type="compositionally biased region" description="Low complexity" evidence="3">
    <location>
        <begin position="396"/>
        <end position="413"/>
    </location>
</feature>
<evidence type="ECO:0000259" key="4">
    <source>
        <dbReference type="Pfam" id="PF15739"/>
    </source>
</evidence>
<sequence length="413" mass="47292">MNRQKSAASFSSLNYSSYQSSKPVNTSITSIKPQLIKPSPYSEPNPKPKTNQVRKKESSPIQMRHSSPGMKKSSSNASFQTNPSSKLKNQTFSHSNLFASIENNHSSPTNASKSLVKSMNFSFNNTANAAQNNPYKETGQYQSRISTASTEIQILEGRLSQQLRELSLKDSERIPDKLEIFRDLFQEIIKKDTIYSPLLSKIRDAYDEVIGESREKMANDINSRLNELNGRLSKCIEEKRILEKRIEKISKEKYEMEIMLEECNIQNNRLKDKLQKSSKKSFPDFDDKSVGLIIDENKSLSKICQKQKNEIDSYKYKEKQLLKLILALKKKGYPVEEIYDREVQKSKYEMYKNEENSELGEESEDEQLVSGRPKDVPRPRIVPKLNLNEVKPDTPSSYSDSNESSPVSNVQSI</sequence>
<feature type="region of interest" description="Disordered" evidence="3">
    <location>
        <begin position="353"/>
        <end position="413"/>
    </location>
</feature>
<feature type="coiled-coil region" evidence="2">
    <location>
        <begin position="218"/>
        <end position="280"/>
    </location>
</feature>
<evidence type="ECO:0000313" key="6">
    <source>
        <dbReference type="Proteomes" id="UP001162131"/>
    </source>
</evidence>
<comment type="caution">
    <text evidence="5">The sequence shown here is derived from an EMBL/GenBank/DDBJ whole genome shotgun (WGS) entry which is preliminary data.</text>
</comment>
<evidence type="ECO:0000256" key="1">
    <source>
        <dbReference type="ARBA" id="ARBA00023054"/>
    </source>
</evidence>
<keyword evidence="6" id="KW-1185">Reference proteome</keyword>
<evidence type="ECO:0000256" key="2">
    <source>
        <dbReference type="SAM" id="Coils"/>
    </source>
</evidence>
<feature type="domain" description="Translin-associated factor X-interacting protein 1 N-terminal" evidence="4">
    <location>
        <begin position="158"/>
        <end position="256"/>
    </location>
</feature>
<feature type="compositionally biased region" description="Polar residues" evidence="3">
    <location>
        <begin position="72"/>
        <end position="89"/>
    </location>
</feature>
<protein>
    <recommendedName>
        <fullName evidence="4">Translin-associated factor X-interacting protein 1 N-terminal domain-containing protein</fullName>
    </recommendedName>
</protein>
<feature type="region of interest" description="Disordered" evidence="3">
    <location>
        <begin position="1"/>
        <end position="89"/>
    </location>
</feature>
<feature type="compositionally biased region" description="Low complexity" evidence="3">
    <location>
        <begin position="1"/>
        <end position="21"/>
    </location>
</feature>
<reference evidence="5" key="1">
    <citation type="submission" date="2021-09" db="EMBL/GenBank/DDBJ databases">
        <authorList>
            <consortium name="AG Swart"/>
            <person name="Singh M."/>
            <person name="Singh A."/>
            <person name="Seah K."/>
            <person name="Emmerich C."/>
        </authorList>
    </citation>
    <scope>NUCLEOTIDE SEQUENCE</scope>
    <source>
        <strain evidence="5">ATCC30299</strain>
    </source>
</reference>
<dbReference type="Pfam" id="PF15739">
    <property type="entry name" value="TSNAXIP1_N"/>
    <property type="match status" value="1"/>
</dbReference>
<dbReference type="AlphaFoldDB" id="A0AAU9J7M1"/>
<evidence type="ECO:0000256" key="3">
    <source>
        <dbReference type="SAM" id="MobiDB-lite"/>
    </source>
</evidence>
<dbReference type="InterPro" id="IPR032755">
    <property type="entry name" value="TSNAXIP1_N"/>
</dbReference>
<keyword evidence="1 2" id="KW-0175">Coiled coil</keyword>
<feature type="compositionally biased region" description="Acidic residues" evidence="3">
    <location>
        <begin position="356"/>
        <end position="367"/>
    </location>
</feature>
<dbReference type="EMBL" id="CAJZBQ010000029">
    <property type="protein sequence ID" value="CAG9321784.1"/>
    <property type="molecule type" value="Genomic_DNA"/>
</dbReference>
<gene>
    <name evidence="5" type="ORF">BSTOLATCC_MIC29693</name>
</gene>